<dbReference type="STRING" id="1802540.A2393_00445"/>
<dbReference type="EMBL" id="MGIA01000005">
    <property type="protein sequence ID" value="OGM81821.1"/>
    <property type="molecule type" value="Genomic_DNA"/>
</dbReference>
<reference evidence="1 2" key="1">
    <citation type="journal article" date="2016" name="Nat. Commun.">
        <title>Thousands of microbial genomes shed light on interconnected biogeochemical processes in an aquifer system.</title>
        <authorList>
            <person name="Anantharaman K."/>
            <person name="Brown C.T."/>
            <person name="Hug L.A."/>
            <person name="Sharon I."/>
            <person name="Castelle C.J."/>
            <person name="Probst A.J."/>
            <person name="Thomas B.C."/>
            <person name="Singh A."/>
            <person name="Wilkins M.J."/>
            <person name="Karaoz U."/>
            <person name="Brodie E.L."/>
            <person name="Williams K.H."/>
            <person name="Hubbard S.S."/>
            <person name="Banfield J.F."/>
        </authorList>
    </citation>
    <scope>NUCLEOTIDE SEQUENCE [LARGE SCALE GENOMIC DNA]</scope>
</reference>
<organism evidence="1 2">
    <name type="scientific">Candidatus Woesebacteria bacterium RIFOXYB1_FULL_41_13</name>
    <dbReference type="NCBI Taxonomy" id="1802540"/>
    <lineage>
        <taxon>Bacteria</taxon>
        <taxon>Candidatus Woeseibacteriota</taxon>
    </lineage>
</organism>
<comment type="caution">
    <text evidence="1">The sequence shown here is derived from an EMBL/GenBank/DDBJ whole genome shotgun (WGS) entry which is preliminary data.</text>
</comment>
<evidence type="ECO:0000313" key="2">
    <source>
        <dbReference type="Proteomes" id="UP000178937"/>
    </source>
</evidence>
<gene>
    <name evidence="1" type="ORF">A2393_00445</name>
</gene>
<dbReference type="PROSITE" id="PS51257">
    <property type="entry name" value="PROKAR_LIPOPROTEIN"/>
    <property type="match status" value="1"/>
</dbReference>
<protein>
    <submittedName>
        <fullName evidence="1">Uncharacterized protein</fullName>
    </submittedName>
</protein>
<accession>A0A1F8CZV1</accession>
<name>A0A1F8CZV1_9BACT</name>
<sequence length="322" mass="34747">MSPKEGAMKKILVLLVLMGLFLSACNAIKVATPTPDLNATVQVMVDKALASQPTPVPQSTVIITVIETATPTIPDPVLAQSAAASKDDLVVAVAPVAFVEDVSHGAWTIQGTDRLADNSIVAGWLGRLKDPAPSLWKYFPNLPNPDVPDFRVVKCADNPEKDCVPDGMEYGTYSTPYCWQSPCDIPVGAWEYRYITGDYQFLDQVCKGDMSKGCMLVLINVMDQSYTWRNQYVDNGFTLRGRYFNGDTLEWGVWGLVSHGSASMLNMKTYSHPGELMNNGQPGNSGANCGIPGGCKSIDVTVIVHAGDAIIAQAKTVVKPTQ</sequence>
<dbReference type="Proteomes" id="UP000178937">
    <property type="component" value="Unassembled WGS sequence"/>
</dbReference>
<evidence type="ECO:0000313" key="1">
    <source>
        <dbReference type="EMBL" id="OGM81821.1"/>
    </source>
</evidence>
<dbReference type="AlphaFoldDB" id="A0A1F8CZV1"/>
<proteinExistence type="predicted"/>